<keyword evidence="2" id="KW-1185">Reference proteome</keyword>
<dbReference type="Proteomes" id="UP001341840">
    <property type="component" value="Unassembled WGS sequence"/>
</dbReference>
<protein>
    <submittedName>
        <fullName evidence="1">Uncharacterized protein</fullName>
    </submittedName>
</protein>
<sequence>MLEMERNKNGEMFCILELYFTDYNVQLFIGHRKEVLFGNKYAAKASKRTNSGAQSLEMVGGGPARPLRRSSLEGRFGCSEAVRV</sequence>
<dbReference type="EMBL" id="JASCZI010182392">
    <property type="protein sequence ID" value="MED6187803.1"/>
    <property type="molecule type" value="Genomic_DNA"/>
</dbReference>
<name>A0ABU6WUP3_9FABA</name>
<evidence type="ECO:0000313" key="2">
    <source>
        <dbReference type="Proteomes" id="UP001341840"/>
    </source>
</evidence>
<accession>A0ABU6WUP3</accession>
<comment type="caution">
    <text evidence="1">The sequence shown here is derived from an EMBL/GenBank/DDBJ whole genome shotgun (WGS) entry which is preliminary data.</text>
</comment>
<reference evidence="1 2" key="1">
    <citation type="journal article" date="2023" name="Plants (Basel)">
        <title>Bridging the Gap: Combining Genomics and Transcriptomics Approaches to Understand Stylosanthes scabra, an Orphan Legume from the Brazilian Caatinga.</title>
        <authorList>
            <person name="Ferreira-Neto J.R.C."/>
            <person name="da Silva M.D."/>
            <person name="Binneck E."/>
            <person name="de Melo N.F."/>
            <person name="da Silva R.H."/>
            <person name="de Melo A.L.T.M."/>
            <person name="Pandolfi V."/>
            <person name="Bustamante F.O."/>
            <person name="Brasileiro-Vidal A.C."/>
            <person name="Benko-Iseppon A.M."/>
        </authorList>
    </citation>
    <scope>NUCLEOTIDE SEQUENCE [LARGE SCALE GENOMIC DNA]</scope>
    <source>
        <tissue evidence="1">Leaves</tissue>
    </source>
</reference>
<organism evidence="1 2">
    <name type="scientific">Stylosanthes scabra</name>
    <dbReference type="NCBI Taxonomy" id="79078"/>
    <lineage>
        <taxon>Eukaryota</taxon>
        <taxon>Viridiplantae</taxon>
        <taxon>Streptophyta</taxon>
        <taxon>Embryophyta</taxon>
        <taxon>Tracheophyta</taxon>
        <taxon>Spermatophyta</taxon>
        <taxon>Magnoliopsida</taxon>
        <taxon>eudicotyledons</taxon>
        <taxon>Gunneridae</taxon>
        <taxon>Pentapetalae</taxon>
        <taxon>rosids</taxon>
        <taxon>fabids</taxon>
        <taxon>Fabales</taxon>
        <taxon>Fabaceae</taxon>
        <taxon>Papilionoideae</taxon>
        <taxon>50 kb inversion clade</taxon>
        <taxon>dalbergioids sensu lato</taxon>
        <taxon>Dalbergieae</taxon>
        <taxon>Pterocarpus clade</taxon>
        <taxon>Stylosanthes</taxon>
    </lineage>
</organism>
<proteinExistence type="predicted"/>
<evidence type="ECO:0000313" key="1">
    <source>
        <dbReference type="EMBL" id="MED6187803.1"/>
    </source>
</evidence>
<gene>
    <name evidence="1" type="ORF">PIB30_079954</name>
</gene>